<feature type="domain" description="YAG7-like dimerisation" evidence="2">
    <location>
        <begin position="155"/>
        <end position="237"/>
    </location>
</feature>
<dbReference type="Proteomes" id="UP001610335">
    <property type="component" value="Unassembled WGS sequence"/>
</dbReference>
<accession>A0ABR4ICK4</accession>
<feature type="compositionally biased region" description="Basic and acidic residues" evidence="1">
    <location>
        <begin position="381"/>
        <end position="396"/>
    </location>
</feature>
<feature type="region of interest" description="Disordered" evidence="1">
    <location>
        <begin position="1"/>
        <end position="27"/>
    </location>
</feature>
<evidence type="ECO:0000313" key="4">
    <source>
        <dbReference type="Proteomes" id="UP001610335"/>
    </source>
</evidence>
<evidence type="ECO:0000313" key="3">
    <source>
        <dbReference type="EMBL" id="KAL2825454.1"/>
    </source>
</evidence>
<name>A0ABR4ICK4_9EURO</name>
<evidence type="ECO:0000259" key="2">
    <source>
        <dbReference type="Pfam" id="PF26434"/>
    </source>
</evidence>
<dbReference type="EMBL" id="JBFXLS010000036">
    <property type="protein sequence ID" value="KAL2825454.1"/>
    <property type="molecule type" value="Genomic_DNA"/>
</dbReference>
<gene>
    <name evidence="3" type="ORF">BDW59DRAFT_72870</name>
</gene>
<feature type="region of interest" description="Disordered" evidence="1">
    <location>
        <begin position="235"/>
        <end position="254"/>
    </location>
</feature>
<dbReference type="InterPro" id="IPR058602">
    <property type="entry name" value="YAG7_dimerisation_dom"/>
</dbReference>
<protein>
    <recommendedName>
        <fullName evidence="2">YAG7-like dimerisation domain-containing protein</fullName>
    </recommendedName>
</protein>
<feature type="region of interest" description="Disordered" evidence="1">
    <location>
        <begin position="305"/>
        <end position="422"/>
    </location>
</feature>
<comment type="caution">
    <text evidence="3">The sequence shown here is derived from an EMBL/GenBank/DDBJ whole genome shotgun (WGS) entry which is preliminary data.</text>
</comment>
<keyword evidence="4" id="KW-1185">Reference proteome</keyword>
<dbReference type="Pfam" id="PF26434">
    <property type="entry name" value="YAG7_C"/>
    <property type="match status" value="1"/>
</dbReference>
<reference evidence="3 4" key="1">
    <citation type="submission" date="2024-07" db="EMBL/GenBank/DDBJ databases">
        <title>Section-level genome sequencing and comparative genomics of Aspergillus sections Usti and Cavernicolus.</title>
        <authorList>
            <consortium name="Lawrence Berkeley National Laboratory"/>
            <person name="Nybo J.L."/>
            <person name="Vesth T.C."/>
            <person name="Theobald S."/>
            <person name="Frisvad J.C."/>
            <person name="Larsen T.O."/>
            <person name="Kjaerboelling I."/>
            <person name="Rothschild-Mancinelli K."/>
            <person name="Lyhne E.K."/>
            <person name="Kogle M.E."/>
            <person name="Barry K."/>
            <person name="Clum A."/>
            <person name="Na H."/>
            <person name="Ledsgaard L."/>
            <person name="Lin J."/>
            <person name="Lipzen A."/>
            <person name="Kuo A."/>
            <person name="Riley R."/>
            <person name="Mondo S."/>
            <person name="LaButti K."/>
            <person name="Haridas S."/>
            <person name="Pangalinan J."/>
            <person name="Salamov A.A."/>
            <person name="Simmons B.A."/>
            <person name="Magnuson J.K."/>
            <person name="Chen J."/>
            <person name="Drula E."/>
            <person name="Henrissat B."/>
            <person name="Wiebenga A."/>
            <person name="Lubbers R.J."/>
            <person name="Gomes A.C."/>
            <person name="Makela M.R."/>
            <person name="Stajich J."/>
            <person name="Grigoriev I.V."/>
            <person name="Mortensen U.H."/>
            <person name="De vries R.P."/>
            <person name="Baker S.E."/>
            <person name="Andersen M.R."/>
        </authorList>
    </citation>
    <scope>NUCLEOTIDE SEQUENCE [LARGE SCALE GENOMIC DNA]</scope>
    <source>
        <strain evidence="3 4">CBS 600.67</strain>
    </source>
</reference>
<proteinExistence type="predicted"/>
<feature type="compositionally biased region" description="Basic residues" evidence="1">
    <location>
        <begin position="397"/>
        <end position="407"/>
    </location>
</feature>
<evidence type="ECO:0000256" key="1">
    <source>
        <dbReference type="SAM" id="MobiDB-lite"/>
    </source>
</evidence>
<sequence length="422" mass="44859">MAAAPLDTAPAQSPSPSEAKLNSVPNSVAASAAVSSEPIDFPHYKELQRNLRNTLKKLNASAKVDIIIAENPDKSLDELVDEKKINADQKAQALKKPALQATLAQVEEQLAHYKEFAIFYEQRLTSQTAELEKAHREIASLREEAATAPPEVKKDDFSQQLLSLSKFLCAAATMRRSGNETSPEARAYEGVLYQVYGGSLDAVASMLKLIDGADEKVPSVDGDLLEVTYSKVKQLSEDTSTEEPASEVVPASDPTTANAAYTELQDPTYIAEVTGTNEPADNIAPPPQTQVSDGANAIAEATWESHTDPLASSTNTDGFVEIPRDPAETETGLQATPANINADVQSDESAQLGKPPGEDFKSISHHQKQPSRGRGRGGRGRGGDGARGRGRGDFRGRSRGRGGRGRGRGGPNGAPAVTPAPQ</sequence>
<organism evidence="3 4">
    <name type="scientific">Aspergillus cavernicola</name>
    <dbReference type="NCBI Taxonomy" id="176166"/>
    <lineage>
        <taxon>Eukaryota</taxon>
        <taxon>Fungi</taxon>
        <taxon>Dikarya</taxon>
        <taxon>Ascomycota</taxon>
        <taxon>Pezizomycotina</taxon>
        <taxon>Eurotiomycetes</taxon>
        <taxon>Eurotiomycetidae</taxon>
        <taxon>Eurotiales</taxon>
        <taxon>Aspergillaceae</taxon>
        <taxon>Aspergillus</taxon>
        <taxon>Aspergillus subgen. Nidulantes</taxon>
    </lineage>
</organism>
<feature type="compositionally biased region" description="Polar residues" evidence="1">
    <location>
        <begin position="331"/>
        <end position="349"/>
    </location>
</feature>
<feature type="compositionally biased region" description="Basic residues" evidence="1">
    <location>
        <begin position="363"/>
        <end position="379"/>
    </location>
</feature>